<organism evidence="1">
    <name type="scientific">Pseudomonas phage Cygsa01</name>
    <dbReference type="NCBI Taxonomy" id="3138529"/>
    <lineage>
        <taxon>Viruses</taxon>
    </lineage>
</organism>
<sequence length="108" mass="12257">MSVHQLNLEVPTATTAHNADGARRGVFKVSLQMLDVENAHLIKGLFNDMIVVHTETSAFEGVTRYYALHDAFEPVKEGGRTPEYVVVVDRTEEEPKFYFERVTQESMI</sequence>
<dbReference type="EMBL" id="PP179332">
    <property type="protein sequence ID" value="XAI71240.1"/>
    <property type="molecule type" value="Genomic_DNA"/>
</dbReference>
<evidence type="ECO:0000313" key="1">
    <source>
        <dbReference type="EMBL" id="XAI71240.1"/>
    </source>
</evidence>
<gene>
    <name evidence="1" type="ORF">Cygsa01_00194</name>
</gene>
<proteinExistence type="predicted"/>
<reference evidence="1" key="1">
    <citation type="journal article" date="2024" name="J. Gen. Virol.">
        <title>Novel phages of Pseudomonas syringae unveil numerous potential auxiliary metabolic genes.</title>
        <authorList>
            <person name="Feltin C."/>
            <person name="Garneau J.R."/>
            <person name="Morris C.E."/>
            <person name="Berard A."/>
            <person name="Torres-Barcelo C."/>
        </authorList>
    </citation>
    <scope>NUCLEOTIDE SEQUENCE</scope>
</reference>
<accession>A0AAU6W3K7</accession>
<protein>
    <submittedName>
        <fullName evidence="1">Uncharacterized protein</fullName>
    </submittedName>
</protein>
<name>A0AAU6W3K7_9VIRU</name>